<evidence type="ECO:0000256" key="6">
    <source>
        <dbReference type="SAM" id="Phobius"/>
    </source>
</evidence>
<evidence type="ECO:0000313" key="8">
    <source>
        <dbReference type="EMBL" id="ASV70110.1"/>
    </source>
</evidence>
<dbReference type="InterPro" id="IPR036259">
    <property type="entry name" value="MFS_trans_sf"/>
</dbReference>
<dbReference type="KEGG" id="bko:CKF48_20625"/>
<evidence type="ECO:0000256" key="5">
    <source>
        <dbReference type="ARBA" id="ARBA00023136"/>
    </source>
</evidence>
<keyword evidence="5 6" id="KW-0472">Membrane</keyword>
<feature type="transmembrane region" description="Helical" evidence="6">
    <location>
        <begin position="333"/>
        <end position="353"/>
    </location>
</feature>
<organism evidence="8 9">
    <name type="scientific">Cytobacillus kochii</name>
    <dbReference type="NCBI Taxonomy" id="859143"/>
    <lineage>
        <taxon>Bacteria</taxon>
        <taxon>Bacillati</taxon>
        <taxon>Bacillota</taxon>
        <taxon>Bacilli</taxon>
        <taxon>Bacillales</taxon>
        <taxon>Bacillaceae</taxon>
        <taxon>Cytobacillus</taxon>
    </lineage>
</organism>
<keyword evidence="2" id="KW-0813">Transport</keyword>
<dbReference type="SUPFAM" id="SSF103473">
    <property type="entry name" value="MFS general substrate transporter"/>
    <property type="match status" value="1"/>
</dbReference>
<evidence type="ECO:0000256" key="3">
    <source>
        <dbReference type="ARBA" id="ARBA00022692"/>
    </source>
</evidence>
<feature type="transmembrane region" description="Helical" evidence="6">
    <location>
        <begin position="214"/>
        <end position="232"/>
    </location>
</feature>
<dbReference type="Proteomes" id="UP000215137">
    <property type="component" value="Chromosome"/>
</dbReference>
<feature type="transmembrane region" description="Helical" evidence="6">
    <location>
        <begin position="180"/>
        <end position="202"/>
    </location>
</feature>
<name>A0A248TPS7_9BACI</name>
<evidence type="ECO:0000256" key="4">
    <source>
        <dbReference type="ARBA" id="ARBA00022989"/>
    </source>
</evidence>
<dbReference type="PANTHER" id="PTHR23531">
    <property type="entry name" value="QUINOLENE RESISTANCE PROTEIN NORA"/>
    <property type="match status" value="1"/>
</dbReference>
<comment type="subcellular location">
    <subcellularLocation>
        <location evidence="1">Cell membrane</location>
        <topology evidence="1">Multi-pass membrane protein</topology>
    </subcellularLocation>
</comment>
<dbReference type="PROSITE" id="PS50850">
    <property type="entry name" value="MFS"/>
    <property type="match status" value="1"/>
</dbReference>
<evidence type="ECO:0000256" key="2">
    <source>
        <dbReference type="ARBA" id="ARBA00022448"/>
    </source>
</evidence>
<evidence type="ECO:0000313" key="9">
    <source>
        <dbReference type="Proteomes" id="UP000215137"/>
    </source>
</evidence>
<feature type="transmembrane region" description="Helical" evidence="6">
    <location>
        <begin position="244"/>
        <end position="261"/>
    </location>
</feature>
<feature type="transmembrane region" description="Helical" evidence="6">
    <location>
        <begin position="306"/>
        <end position="327"/>
    </location>
</feature>
<dbReference type="PANTHER" id="PTHR23531:SF2">
    <property type="entry name" value="PERMEASE"/>
    <property type="match status" value="1"/>
</dbReference>
<feature type="transmembrane region" description="Helical" evidence="6">
    <location>
        <begin position="20"/>
        <end position="38"/>
    </location>
</feature>
<keyword evidence="3 6" id="KW-0812">Transmembrane</keyword>
<feature type="transmembrane region" description="Helical" evidence="6">
    <location>
        <begin position="112"/>
        <end position="132"/>
    </location>
</feature>
<dbReference type="OrthoDB" id="9814001at2"/>
<accession>A0A248TPS7</accession>
<dbReference type="CDD" id="cd17489">
    <property type="entry name" value="MFS_YfcJ_like"/>
    <property type="match status" value="1"/>
</dbReference>
<protein>
    <submittedName>
        <fullName evidence="8">MFS transporter</fullName>
    </submittedName>
</protein>
<feature type="transmembrane region" description="Helical" evidence="6">
    <location>
        <begin position="82"/>
        <end position="100"/>
    </location>
</feature>
<dbReference type="InterPro" id="IPR020846">
    <property type="entry name" value="MFS_dom"/>
</dbReference>
<dbReference type="Gene3D" id="1.20.1250.20">
    <property type="entry name" value="MFS general substrate transporter like domains"/>
    <property type="match status" value="1"/>
</dbReference>
<reference evidence="8 9" key="1">
    <citation type="submission" date="2017-08" db="EMBL/GenBank/DDBJ databases">
        <title>Complete Genome Sequence of Bacillus kochii Oregon-R-modENCODE STRAIN BDGP4, isolated from Drosophila melanogaster gut.</title>
        <authorList>
            <person name="Wan K.H."/>
            <person name="Yu C."/>
            <person name="Park S."/>
            <person name="Hammonds A.S."/>
            <person name="Booth B.W."/>
            <person name="Celniker S.E."/>
        </authorList>
    </citation>
    <scope>NUCLEOTIDE SEQUENCE [LARGE SCALE GENOMIC DNA]</scope>
    <source>
        <strain evidence="8 9">BDGP4</strain>
    </source>
</reference>
<feature type="transmembrane region" description="Helical" evidence="6">
    <location>
        <begin position="50"/>
        <end position="76"/>
    </location>
</feature>
<keyword evidence="4 6" id="KW-1133">Transmembrane helix</keyword>
<dbReference type="GO" id="GO:0005886">
    <property type="term" value="C:plasma membrane"/>
    <property type="evidence" value="ECO:0007669"/>
    <property type="project" value="UniProtKB-SubCell"/>
</dbReference>
<gene>
    <name evidence="8" type="ORF">CKF48_20625</name>
</gene>
<sequence>MTLPTLPLFVEELGGNDQLIGLVIGIFTFSSLIMRPFAGHALESKGRRFVFLIGLAVFVLSVGVIGFITSIAFLLILRLVQGLGWGFSTTASGTIATDLIPQKRRGEGMGYFGLSGNLALAFGPTLGLALIGNISFTSLFLICSLLGLAAFILSSFIKYKQVDHTASVVEKKKFDVYEKSALPPSILIFFVTVTFGGIATFLPIYSLQKGIDGIEWYFFLYALALLISRTFAGRIYDKRGHQAVFIPGVLLIIAAMLLLAWLPSNAILFTAAILYGLGFGTIQPALQAWSVKEAPVNRRGMANATFFSFFDLGIGIGSIMFGQIAFYLGYSSIYIVAAISVVVSLFIYIGMLLQMRKNR</sequence>
<feature type="transmembrane region" description="Helical" evidence="6">
    <location>
        <begin position="267"/>
        <end position="286"/>
    </location>
</feature>
<feature type="transmembrane region" description="Helical" evidence="6">
    <location>
        <begin position="138"/>
        <end position="159"/>
    </location>
</feature>
<dbReference type="InterPro" id="IPR011701">
    <property type="entry name" value="MFS"/>
</dbReference>
<feature type="domain" description="Major facilitator superfamily (MFS) profile" evidence="7">
    <location>
        <begin position="1"/>
        <end position="356"/>
    </location>
</feature>
<dbReference type="GO" id="GO:0022857">
    <property type="term" value="F:transmembrane transporter activity"/>
    <property type="evidence" value="ECO:0007669"/>
    <property type="project" value="InterPro"/>
</dbReference>
<evidence type="ECO:0000259" key="7">
    <source>
        <dbReference type="PROSITE" id="PS50850"/>
    </source>
</evidence>
<dbReference type="Pfam" id="PF07690">
    <property type="entry name" value="MFS_1"/>
    <property type="match status" value="1"/>
</dbReference>
<keyword evidence="9" id="KW-1185">Reference proteome</keyword>
<evidence type="ECO:0000256" key="1">
    <source>
        <dbReference type="ARBA" id="ARBA00004651"/>
    </source>
</evidence>
<dbReference type="AlphaFoldDB" id="A0A248TPS7"/>
<dbReference type="EMBL" id="CP022983">
    <property type="protein sequence ID" value="ASV70110.1"/>
    <property type="molecule type" value="Genomic_DNA"/>
</dbReference>
<proteinExistence type="predicted"/>
<dbReference type="InterPro" id="IPR052714">
    <property type="entry name" value="MFS_Exporter"/>
</dbReference>